<sequence length="397" mass="44264">MSTTNIFTPFTEEELMPKEEKLEVIKKGKQFSIGIPKETCLHERRTCITPDAVQVLVEHGHEIIVESGAGQGSFFTDLQYSESGAKITNDPKEAFGQDLILKVNPPTEAEIEYMKPNTYLVSALQINLRDKEYFLKLAEKKINAIAFEFIVDEYKQLALVRLVGEIAGTVSILYASELLALSNGLMLGGITGVRPTEVVILGAGIVGEFATKAAIGLGASVRVFDNSLSKLRRLHTLVDSRVPTSIIDPKELSKALRRADVVIGALPRLNMTPIVTEEMVSKMKKGSVIIDITIDNGKVIETSELTTMEEPYIIKHGVIHCGLPNLTSKMPRTTTKAISNFFLSYILNYDEEGGFENMLIRKNEMKQSLYMYKGRHTKKIICDRFGLTYHDINLLIF</sequence>
<evidence type="ECO:0000259" key="6">
    <source>
        <dbReference type="SMART" id="SM01003"/>
    </source>
</evidence>
<dbReference type="SMART" id="SM01002">
    <property type="entry name" value="AlaDh_PNT_C"/>
    <property type="match status" value="1"/>
</dbReference>
<dbReference type="GO" id="GO:0005886">
    <property type="term" value="C:plasma membrane"/>
    <property type="evidence" value="ECO:0007669"/>
    <property type="project" value="TreeGrafter"/>
</dbReference>
<dbReference type="Pfam" id="PF01262">
    <property type="entry name" value="AlaDh_PNT_C"/>
    <property type="match status" value="1"/>
</dbReference>
<evidence type="ECO:0000256" key="2">
    <source>
        <dbReference type="ARBA" id="ARBA00012897"/>
    </source>
</evidence>
<dbReference type="SUPFAM" id="SSF52283">
    <property type="entry name" value="Formate/glycerate dehydrogenase catalytic domain-like"/>
    <property type="match status" value="1"/>
</dbReference>
<name>A0A495SDB3_9FLAO</name>
<dbReference type="SUPFAM" id="SSF51735">
    <property type="entry name" value="NAD(P)-binding Rossmann-fold domains"/>
    <property type="match status" value="1"/>
</dbReference>
<comment type="similarity">
    <text evidence="1">Belongs to the AlaDH/PNT family.</text>
</comment>
<dbReference type="RefSeq" id="WP_121461390.1">
    <property type="nucleotide sequence ID" value="NZ_RBXB01000002.1"/>
</dbReference>
<dbReference type="GO" id="GO:0042853">
    <property type="term" value="P:L-alanine catabolic process"/>
    <property type="evidence" value="ECO:0007669"/>
    <property type="project" value="InterPro"/>
</dbReference>
<evidence type="ECO:0000256" key="3">
    <source>
        <dbReference type="ARBA" id="ARBA00023002"/>
    </source>
</evidence>
<protein>
    <recommendedName>
        <fullName evidence="2">alanine dehydrogenase</fullName>
        <ecNumber evidence="2">1.4.1.1</ecNumber>
    </recommendedName>
</protein>
<feature type="domain" description="Alanine dehydrogenase/pyridine nucleotide transhydrogenase N-terminal" evidence="6">
    <location>
        <begin position="34"/>
        <end position="167"/>
    </location>
</feature>
<dbReference type="InterPro" id="IPR007886">
    <property type="entry name" value="AlaDH/PNT_N"/>
</dbReference>
<keyword evidence="3" id="KW-0560">Oxidoreductase</keyword>
<dbReference type="Pfam" id="PF05222">
    <property type="entry name" value="AlaDh_PNT_N"/>
    <property type="match status" value="1"/>
</dbReference>
<evidence type="ECO:0000313" key="7">
    <source>
        <dbReference type="EMBL" id="RKS97609.1"/>
    </source>
</evidence>
<dbReference type="EMBL" id="RBXB01000002">
    <property type="protein sequence ID" value="RKS97609.1"/>
    <property type="molecule type" value="Genomic_DNA"/>
</dbReference>
<dbReference type="GO" id="GO:0000286">
    <property type="term" value="F:alanine dehydrogenase activity"/>
    <property type="evidence" value="ECO:0007669"/>
    <property type="project" value="UniProtKB-EC"/>
</dbReference>
<evidence type="ECO:0000256" key="1">
    <source>
        <dbReference type="ARBA" id="ARBA00005689"/>
    </source>
</evidence>
<accession>A0A495SDB3</accession>
<evidence type="ECO:0000259" key="5">
    <source>
        <dbReference type="SMART" id="SM01002"/>
    </source>
</evidence>
<feature type="domain" description="Alanine dehydrogenase/pyridine nucleotide transhydrogenase NAD(H)-binding" evidence="5">
    <location>
        <begin position="179"/>
        <end position="322"/>
    </location>
</feature>
<keyword evidence="4" id="KW-0520">NAD</keyword>
<dbReference type="PANTHER" id="PTHR42795">
    <property type="entry name" value="ALANINE DEHYDROGENASE"/>
    <property type="match status" value="1"/>
</dbReference>
<dbReference type="EC" id="1.4.1.1" evidence="2"/>
<dbReference type="SMART" id="SM01003">
    <property type="entry name" value="AlaDh_PNT_N"/>
    <property type="match status" value="1"/>
</dbReference>
<dbReference type="PANTHER" id="PTHR42795:SF1">
    <property type="entry name" value="ALANINE DEHYDROGENASE"/>
    <property type="match status" value="1"/>
</dbReference>
<gene>
    <name evidence="7" type="ORF">BCF58_1742</name>
</gene>
<dbReference type="InterPro" id="IPR036291">
    <property type="entry name" value="NAD(P)-bd_dom_sf"/>
</dbReference>
<dbReference type="OrthoDB" id="9804592at2"/>
<dbReference type="Gene3D" id="3.40.50.720">
    <property type="entry name" value="NAD(P)-binding Rossmann-like Domain"/>
    <property type="match status" value="2"/>
</dbReference>
<dbReference type="AlphaFoldDB" id="A0A495SDB3"/>
<evidence type="ECO:0000313" key="8">
    <source>
        <dbReference type="Proteomes" id="UP000272428"/>
    </source>
</evidence>
<proteinExistence type="inferred from homology"/>
<dbReference type="InterPro" id="IPR008143">
    <property type="entry name" value="Ala_DH/PNT_CS2"/>
</dbReference>
<comment type="caution">
    <text evidence="7">The sequence shown here is derived from an EMBL/GenBank/DDBJ whole genome shotgun (WGS) entry which is preliminary data.</text>
</comment>
<dbReference type="PROSITE" id="PS00837">
    <property type="entry name" value="ALADH_PNT_2"/>
    <property type="match status" value="1"/>
</dbReference>
<dbReference type="Proteomes" id="UP000272428">
    <property type="component" value="Unassembled WGS sequence"/>
</dbReference>
<dbReference type="InterPro" id="IPR007698">
    <property type="entry name" value="AlaDH/PNT_NAD(H)-bd"/>
</dbReference>
<dbReference type="CDD" id="cd05305">
    <property type="entry name" value="L-AlaDH"/>
    <property type="match status" value="1"/>
</dbReference>
<organism evidence="7 8">
    <name type="scientific">Chryseobacterium defluvii</name>
    <dbReference type="NCBI Taxonomy" id="160396"/>
    <lineage>
        <taxon>Bacteria</taxon>
        <taxon>Pseudomonadati</taxon>
        <taxon>Bacteroidota</taxon>
        <taxon>Flavobacteriia</taxon>
        <taxon>Flavobacteriales</taxon>
        <taxon>Weeksellaceae</taxon>
        <taxon>Chryseobacterium group</taxon>
        <taxon>Chryseobacterium</taxon>
    </lineage>
</organism>
<dbReference type="InterPro" id="IPR008141">
    <property type="entry name" value="Ala_DH"/>
</dbReference>
<reference evidence="7 8" key="1">
    <citation type="submission" date="2018-10" db="EMBL/GenBank/DDBJ databases">
        <title>Genomic Encyclopedia of Archaeal and Bacterial Type Strains, Phase II (KMG-II): from individual species to whole genera.</title>
        <authorList>
            <person name="Goeker M."/>
        </authorList>
    </citation>
    <scope>NUCLEOTIDE SEQUENCE [LARGE SCALE GENOMIC DNA]</scope>
    <source>
        <strain evidence="7 8">DSM 14219</strain>
    </source>
</reference>
<keyword evidence="8" id="KW-1185">Reference proteome</keyword>
<evidence type="ECO:0000256" key="4">
    <source>
        <dbReference type="ARBA" id="ARBA00023027"/>
    </source>
</evidence>